<dbReference type="KEGG" id="hprf:HLPR_01570"/>
<evidence type="ECO:0000256" key="5">
    <source>
        <dbReference type="ARBA" id="ARBA00022763"/>
    </source>
</evidence>
<evidence type="ECO:0000256" key="3">
    <source>
        <dbReference type="ARBA" id="ARBA00022722"/>
    </source>
</evidence>
<evidence type="ECO:0000259" key="9">
    <source>
        <dbReference type="Pfam" id="PF03372"/>
    </source>
</evidence>
<protein>
    <recommendedName>
        <fullName evidence="9">Endonuclease/exonuclease/phosphatase domain-containing protein</fullName>
    </recommendedName>
</protein>
<dbReference type="GO" id="GO:0005737">
    <property type="term" value="C:cytoplasm"/>
    <property type="evidence" value="ECO:0007669"/>
    <property type="project" value="TreeGrafter"/>
</dbReference>
<dbReference type="InterPro" id="IPR005135">
    <property type="entry name" value="Endo/exonuclease/phosphatase"/>
</dbReference>
<dbReference type="GO" id="GO:0070260">
    <property type="term" value="F:5'-tyrosyl-DNA phosphodiesterase activity"/>
    <property type="evidence" value="ECO:0007669"/>
    <property type="project" value="TreeGrafter"/>
</dbReference>
<evidence type="ECO:0000313" key="10">
    <source>
        <dbReference type="EMBL" id="BEP27826.1"/>
    </source>
</evidence>
<dbReference type="EMBL" id="AP028654">
    <property type="protein sequence ID" value="BEP27826.1"/>
    <property type="molecule type" value="Genomic_DNA"/>
</dbReference>
<feature type="domain" description="Endonuclease/exonuclease/phosphatase" evidence="9">
    <location>
        <begin position="4"/>
        <end position="246"/>
    </location>
</feature>
<proteinExistence type="predicted"/>
<dbReference type="SUPFAM" id="SSF56219">
    <property type="entry name" value="DNase I-like"/>
    <property type="match status" value="1"/>
</dbReference>
<dbReference type="Proteomes" id="UP001321786">
    <property type="component" value="Chromosome"/>
</dbReference>
<organism evidence="10 11">
    <name type="scientific">Helicovermis profundi</name>
    <dbReference type="NCBI Taxonomy" id="3065157"/>
    <lineage>
        <taxon>Bacteria</taxon>
        <taxon>Bacillati</taxon>
        <taxon>Bacillota</taxon>
        <taxon>Clostridia</taxon>
        <taxon>Helicovermis</taxon>
    </lineage>
</organism>
<dbReference type="Gene3D" id="3.60.10.10">
    <property type="entry name" value="Endonuclease/exonuclease/phosphatase"/>
    <property type="match status" value="1"/>
</dbReference>
<dbReference type="PANTHER" id="PTHR15822:SF4">
    <property type="entry name" value="TYROSYL-DNA PHOSPHODIESTERASE 2"/>
    <property type="match status" value="1"/>
</dbReference>
<evidence type="ECO:0000256" key="8">
    <source>
        <dbReference type="ARBA" id="ARBA00023204"/>
    </source>
</evidence>
<gene>
    <name evidence="10" type="ORF">HLPR_01570</name>
</gene>
<keyword evidence="8" id="KW-0234">DNA repair</keyword>
<dbReference type="InterPro" id="IPR036691">
    <property type="entry name" value="Endo/exonu/phosph_ase_sf"/>
</dbReference>
<dbReference type="Pfam" id="PF03372">
    <property type="entry name" value="Exo_endo_phos"/>
    <property type="match status" value="1"/>
</dbReference>
<evidence type="ECO:0000256" key="7">
    <source>
        <dbReference type="ARBA" id="ARBA00022842"/>
    </source>
</evidence>
<keyword evidence="3" id="KW-0540">Nuclease</keyword>
<evidence type="ECO:0000313" key="11">
    <source>
        <dbReference type="Proteomes" id="UP001321786"/>
    </source>
</evidence>
<dbReference type="GO" id="GO:0006302">
    <property type="term" value="P:double-strand break repair"/>
    <property type="evidence" value="ECO:0007669"/>
    <property type="project" value="TreeGrafter"/>
</dbReference>
<name>A0AAU9E002_9FIRM</name>
<dbReference type="GO" id="GO:0003697">
    <property type="term" value="F:single-stranded DNA binding"/>
    <property type="evidence" value="ECO:0007669"/>
    <property type="project" value="TreeGrafter"/>
</dbReference>
<evidence type="ECO:0000256" key="2">
    <source>
        <dbReference type="ARBA" id="ARBA00001946"/>
    </source>
</evidence>
<dbReference type="GO" id="GO:0046872">
    <property type="term" value="F:metal ion binding"/>
    <property type="evidence" value="ECO:0007669"/>
    <property type="project" value="UniProtKB-KW"/>
</dbReference>
<keyword evidence="11" id="KW-1185">Reference proteome</keyword>
<dbReference type="RefSeq" id="WP_338536192.1">
    <property type="nucleotide sequence ID" value="NZ_AP028654.1"/>
</dbReference>
<keyword evidence="4" id="KW-0479">Metal-binding</keyword>
<keyword evidence="7" id="KW-0460">Magnesium</keyword>
<evidence type="ECO:0000256" key="6">
    <source>
        <dbReference type="ARBA" id="ARBA00022801"/>
    </source>
</evidence>
<accession>A0AAU9E002</accession>
<evidence type="ECO:0000256" key="1">
    <source>
        <dbReference type="ARBA" id="ARBA00001936"/>
    </source>
</evidence>
<reference evidence="10 11" key="1">
    <citation type="submission" date="2023-08" db="EMBL/GenBank/DDBJ databases">
        <title>Helicovermis profunda gen. nov., sp. nov., a novel mesophilic, fermentative bacterium within the Bacillota from a deep-sea hydrothermal vent chimney.</title>
        <authorList>
            <person name="Miyazaki U."/>
            <person name="Mizutani D."/>
            <person name="Hashimoto Y."/>
            <person name="Tame A."/>
            <person name="Sawayama S."/>
            <person name="Miyazaki J."/>
            <person name="Takai K."/>
            <person name="Nakagawa S."/>
        </authorList>
    </citation>
    <scope>NUCLEOTIDE SEQUENCE [LARGE SCALE GENOMIC DNA]</scope>
    <source>
        <strain evidence="10 11">S502</strain>
    </source>
</reference>
<evidence type="ECO:0000256" key="4">
    <source>
        <dbReference type="ARBA" id="ARBA00022723"/>
    </source>
</evidence>
<keyword evidence="5" id="KW-0227">DNA damage</keyword>
<keyword evidence="6" id="KW-0378">Hydrolase</keyword>
<dbReference type="AlphaFoldDB" id="A0AAU9E002"/>
<dbReference type="GO" id="GO:0004518">
    <property type="term" value="F:nuclease activity"/>
    <property type="evidence" value="ECO:0007669"/>
    <property type="project" value="UniProtKB-KW"/>
</dbReference>
<comment type="cofactor">
    <cofactor evidence="1">
        <name>Mn(2+)</name>
        <dbReference type="ChEBI" id="CHEBI:29035"/>
    </cofactor>
</comment>
<dbReference type="PANTHER" id="PTHR15822">
    <property type="entry name" value="TRAF AND TNF RECEPTOR-ASSOCIATED PROTEIN"/>
    <property type="match status" value="1"/>
</dbReference>
<comment type="cofactor">
    <cofactor evidence="2">
        <name>Mg(2+)</name>
        <dbReference type="ChEBI" id="CHEBI:18420"/>
    </cofactor>
</comment>
<dbReference type="InterPro" id="IPR051547">
    <property type="entry name" value="TDP2-like"/>
</dbReference>
<sequence length="261" mass="31116">MKIATYNIWNSEKNYSDRMKLLVDLIKKENIDLIALQEVKDEEIIKKIKYECNFEYSYWKKYFDCDEGLAILSKFPMSNLWTNWDDSEDVHNSGLMYATIIIKQYKIGIMNVHLDWKKVRNREIEIAKAVKHFDSQETDYAILLGDFNSSDNSSIYNFLKGEYSLDELSTDWTDLAKAYSYRKGKEVDYTLDFCNNPRWEDEYTFSIPERVDWILMKEPYPKISPKLEEYQLLGKERINKMTPSDHYGVLVELKFDVERPD</sequence>